<keyword evidence="1" id="KW-1133">Transmembrane helix</keyword>
<sequence length="303" mass="32948">MSGSSIPTFAALLRSATIDNYWLVAAFVAYLYDRCLTVGQEIEHIWRRRLSAASGLYVALQLSTISMFSLELVQQLVMLDCNVYSFPESLSTIAITTVYQVMIAVISSLRVYALNPPDRVTPFIVLVLSLGPAVYEITVTIAVADVIVVLVTWRKTYHMVRLSREAGAPAPLLALLLRDDSEPGTVYFGLITVLNVPALVFFFTGAFDGFGYFSVSFTSIILSRFLLNIREAGDSPMPSVRSSSGPFSSLAFAEYESEKGGGLDSAPGEDGVSELTQAYGLSREHVSVADETGCDLEIAYVPC</sequence>
<feature type="transmembrane region" description="Helical" evidence="1">
    <location>
        <begin position="93"/>
        <end position="113"/>
    </location>
</feature>
<accession>S8EXH9</accession>
<dbReference type="InParanoid" id="S8EXH9"/>
<gene>
    <name evidence="3" type="ORF">FOMPIDRAFT_1055275</name>
</gene>
<keyword evidence="1" id="KW-0812">Transmembrane</keyword>
<reference evidence="3 4" key="1">
    <citation type="journal article" date="2012" name="Science">
        <title>The Paleozoic origin of enzymatic lignin decomposition reconstructed from 31 fungal genomes.</title>
        <authorList>
            <person name="Floudas D."/>
            <person name="Binder M."/>
            <person name="Riley R."/>
            <person name="Barry K."/>
            <person name="Blanchette R.A."/>
            <person name="Henrissat B."/>
            <person name="Martinez A.T."/>
            <person name="Otillar R."/>
            <person name="Spatafora J.W."/>
            <person name="Yadav J.S."/>
            <person name="Aerts A."/>
            <person name="Benoit I."/>
            <person name="Boyd A."/>
            <person name="Carlson A."/>
            <person name="Copeland A."/>
            <person name="Coutinho P.M."/>
            <person name="de Vries R.P."/>
            <person name="Ferreira P."/>
            <person name="Findley K."/>
            <person name="Foster B."/>
            <person name="Gaskell J."/>
            <person name="Glotzer D."/>
            <person name="Gorecki P."/>
            <person name="Heitman J."/>
            <person name="Hesse C."/>
            <person name="Hori C."/>
            <person name="Igarashi K."/>
            <person name="Jurgens J.A."/>
            <person name="Kallen N."/>
            <person name="Kersten P."/>
            <person name="Kohler A."/>
            <person name="Kuees U."/>
            <person name="Kumar T.K.A."/>
            <person name="Kuo A."/>
            <person name="LaButti K."/>
            <person name="Larrondo L.F."/>
            <person name="Lindquist E."/>
            <person name="Ling A."/>
            <person name="Lombard V."/>
            <person name="Lucas S."/>
            <person name="Lundell T."/>
            <person name="Martin R."/>
            <person name="McLaughlin D.J."/>
            <person name="Morgenstern I."/>
            <person name="Morin E."/>
            <person name="Murat C."/>
            <person name="Nagy L.G."/>
            <person name="Nolan M."/>
            <person name="Ohm R.A."/>
            <person name="Patyshakuliyeva A."/>
            <person name="Rokas A."/>
            <person name="Ruiz-Duenas F.J."/>
            <person name="Sabat G."/>
            <person name="Salamov A."/>
            <person name="Samejima M."/>
            <person name="Schmutz J."/>
            <person name="Slot J.C."/>
            <person name="St John F."/>
            <person name="Stenlid J."/>
            <person name="Sun H."/>
            <person name="Sun S."/>
            <person name="Syed K."/>
            <person name="Tsang A."/>
            <person name="Wiebenga A."/>
            <person name="Young D."/>
            <person name="Pisabarro A."/>
            <person name="Eastwood D.C."/>
            <person name="Martin F."/>
            <person name="Cullen D."/>
            <person name="Grigoriev I.V."/>
            <person name="Hibbett D.S."/>
        </authorList>
    </citation>
    <scope>NUCLEOTIDE SEQUENCE</scope>
    <source>
        <strain evidence="4">FP-58527</strain>
    </source>
</reference>
<evidence type="ECO:0000256" key="1">
    <source>
        <dbReference type="SAM" id="Phobius"/>
    </source>
</evidence>
<feature type="domain" description="DUF6533" evidence="2">
    <location>
        <begin position="21"/>
        <end position="58"/>
    </location>
</feature>
<protein>
    <recommendedName>
        <fullName evidence="2">DUF6533 domain-containing protein</fullName>
    </recommendedName>
</protein>
<feature type="transmembrane region" description="Helical" evidence="1">
    <location>
        <begin position="133"/>
        <end position="153"/>
    </location>
</feature>
<organism evidence="3 4">
    <name type="scientific">Fomitopsis schrenkii</name>
    <name type="common">Brown rot fungus</name>
    <dbReference type="NCBI Taxonomy" id="2126942"/>
    <lineage>
        <taxon>Eukaryota</taxon>
        <taxon>Fungi</taxon>
        <taxon>Dikarya</taxon>
        <taxon>Basidiomycota</taxon>
        <taxon>Agaricomycotina</taxon>
        <taxon>Agaricomycetes</taxon>
        <taxon>Polyporales</taxon>
        <taxon>Fomitopsis</taxon>
    </lineage>
</organism>
<feature type="transmembrane region" description="Helical" evidence="1">
    <location>
        <begin position="185"/>
        <end position="203"/>
    </location>
</feature>
<dbReference type="InterPro" id="IPR045340">
    <property type="entry name" value="DUF6533"/>
</dbReference>
<feature type="transmembrane region" description="Helical" evidence="1">
    <location>
        <begin position="52"/>
        <end position="73"/>
    </location>
</feature>
<dbReference type="Pfam" id="PF20151">
    <property type="entry name" value="DUF6533"/>
    <property type="match status" value="1"/>
</dbReference>
<dbReference type="Proteomes" id="UP000015241">
    <property type="component" value="Unassembled WGS sequence"/>
</dbReference>
<evidence type="ECO:0000313" key="3">
    <source>
        <dbReference type="EMBL" id="EPS94245.1"/>
    </source>
</evidence>
<proteinExistence type="predicted"/>
<feature type="transmembrane region" description="Helical" evidence="1">
    <location>
        <begin position="12"/>
        <end position="32"/>
    </location>
</feature>
<evidence type="ECO:0000313" key="4">
    <source>
        <dbReference type="Proteomes" id="UP000015241"/>
    </source>
</evidence>
<keyword evidence="4" id="KW-1185">Reference proteome</keyword>
<dbReference type="AlphaFoldDB" id="S8EXH9"/>
<dbReference type="OrthoDB" id="2804045at2759"/>
<keyword evidence="1" id="KW-0472">Membrane</keyword>
<name>S8EXH9_FOMSC</name>
<dbReference type="EMBL" id="KE504240">
    <property type="protein sequence ID" value="EPS94245.1"/>
    <property type="molecule type" value="Genomic_DNA"/>
</dbReference>
<dbReference type="HOGENOM" id="CLU_918399_0_0_1"/>
<evidence type="ECO:0000259" key="2">
    <source>
        <dbReference type="Pfam" id="PF20151"/>
    </source>
</evidence>